<keyword evidence="2" id="KW-1185">Reference proteome</keyword>
<dbReference type="Pfam" id="PF03746">
    <property type="entry name" value="LamB_YcsF"/>
    <property type="match status" value="1"/>
</dbReference>
<accession>A0AAN9UYG4</accession>
<dbReference type="SUPFAM" id="SSF88713">
    <property type="entry name" value="Glycoside hydrolase/deacetylase"/>
    <property type="match status" value="1"/>
</dbReference>
<gene>
    <name evidence="1" type="ORF">SLS62_006509</name>
</gene>
<evidence type="ECO:0008006" key="3">
    <source>
        <dbReference type="Google" id="ProtNLM"/>
    </source>
</evidence>
<dbReference type="InterPro" id="IPR005501">
    <property type="entry name" value="LamB/YcsF/PxpA-like"/>
</dbReference>
<sequence>MNVGGRPRYNIDDYREDVQRLYETGESYDSIIQGDAALMKDAIVLVNKFVPTKAKRAVELKNCRAGPDEELMQLVDVANVACGYHAGDPSTMMKTIRLAKQHGVRVGAHPGLPDLLGFGRRQMAISPEDMYSMVIYQVGALGAMLAAEGMQLNHVKPHGELYFYVQRDAEILDAVLRAVRVFRVPIYGPWTRAMTQACERVGVPLIPELYVDIDYDADGRLVPVAKSAPATPDSIRRRVLDFAAKDEVTCSAGSVVNLGFASKSFSICIHSDLSGALNNATAARDAVEQIKKAEEARE</sequence>
<reference evidence="1 2" key="1">
    <citation type="submission" date="2024-02" db="EMBL/GenBank/DDBJ databases">
        <title>De novo assembly and annotation of 12 fungi associated with fruit tree decline syndrome in Ontario, Canada.</title>
        <authorList>
            <person name="Sulman M."/>
            <person name="Ellouze W."/>
            <person name="Ilyukhin E."/>
        </authorList>
    </citation>
    <scope>NUCLEOTIDE SEQUENCE [LARGE SCALE GENOMIC DNA]</scope>
    <source>
        <strain evidence="1 2">M11/M66-122</strain>
    </source>
</reference>
<proteinExistence type="predicted"/>
<dbReference type="EMBL" id="JAKJXP020000048">
    <property type="protein sequence ID" value="KAK7751559.1"/>
    <property type="molecule type" value="Genomic_DNA"/>
</dbReference>
<evidence type="ECO:0000313" key="2">
    <source>
        <dbReference type="Proteomes" id="UP001320420"/>
    </source>
</evidence>
<dbReference type="AlphaFoldDB" id="A0AAN9UYG4"/>
<dbReference type="InterPro" id="IPR011330">
    <property type="entry name" value="Glyco_hydro/deAcase_b/a-brl"/>
</dbReference>
<dbReference type="Proteomes" id="UP001320420">
    <property type="component" value="Unassembled WGS sequence"/>
</dbReference>
<evidence type="ECO:0000313" key="1">
    <source>
        <dbReference type="EMBL" id="KAK7751559.1"/>
    </source>
</evidence>
<comment type="caution">
    <text evidence="1">The sequence shown here is derived from an EMBL/GenBank/DDBJ whole genome shotgun (WGS) entry which is preliminary data.</text>
</comment>
<dbReference type="Gene3D" id="3.20.20.370">
    <property type="entry name" value="Glycoside hydrolase/deacetylase"/>
    <property type="match status" value="1"/>
</dbReference>
<name>A0AAN9UYG4_9PEZI</name>
<dbReference type="GO" id="GO:0005975">
    <property type="term" value="P:carbohydrate metabolic process"/>
    <property type="evidence" value="ECO:0007669"/>
    <property type="project" value="InterPro"/>
</dbReference>
<dbReference type="PANTHER" id="PTHR30292:SF0">
    <property type="entry name" value="5-OXOPROLINASE SUBUNIT A"/>
    <property type="match status" value="1"/>
</dbReference>
<protein>
    <recommendedName>
        <fullName evidence="3">LamB/YcsF family protein</fullName>
    </recommendedName>
</protein>
<organism evidence="1 2">
    <name type="scientific">Diatrype stigma</name>
    <dbReference type="NCBI Taxonomy" id="117547"/>
    <lineage>
        <taxon>Eukaryota</taxon>
        <taxon>Fungi</taxon>
        <taxon>Dikarya</taxon>
        <taxon>Ascomycota</taxon>
        <taxon>Pezizomycotina</taxon>
        <taxon>Sordariomycetes</taxon>
        <taxon>Xylariomycetidae</taxon>
        <taxon>Xylariales</taxon>
        <taxon>Diatrypaceae</taxon>
        <taxon>Diatrype</taxon>
    </lineage>
</organism>
<dbReference type="PANTHER" id="PTHR30292">
    <property type="entry name" value="UNCHARACTERIZED PROTEIN YBGL-RELATED"/>
    <property type="match status" value="1"/>
</dbReference>